<organism evidence="4 5">
    <name type="scientific">Prosthecobacter dejongeii</name>
    <dbReference type="NCBI Taxonomy" id="48465"/>
    <lineage>
        <taxon>Bacteria</taxon>
        <taxon>Pseudomonadati</taxon>
        <taxon>Verrucomicrobiota</taxon>
        <taxon>Verrucomicrobiia</taxon>
        <taxon>Verrucomicrobiales</taxon>
        <taxon>Verrucomicrobiaceae</taxon>
        <taxon>Prosthecobacter</taxon>
    </lineage>
</organism>
<evidence type="ECO:0000313" key="5">
    <source>
        <dbReference type="Proteomes" id="UP000534294"/>
    </source>
</evidence>
<gene>
    <name evidence="4" type="ORF">HNQ64_002070</name>
</gene>
<keyword evidence="2" id="KW-0732">Signal</keyword>
<keyword evidence="5" id="KW-1185">Reference proteome</keyword>
<dbReference type="Gene3D" id="2.120.10.10">
    <property type="match status" value="1"/>
</dbReference>
<name>A0A7W8DQD3_9BACT</name>
<dbReference type="Proteomes" id="UP000534294">
    <property type="component" value="Unassembled WGS sequence"/>
</dbReference>
<evidence type="ECO:0000256" key="2">
    <source>
        <dbReference type="SAM" id="SignalP"/>
    </source>
</evidence>
<accession>A0A7W8DQD3</accession>
<evidence type="ECO:0000259" key="3">
    <source>
        <dbReference type="Pfam" id="PF13088"/>
    </source>
</evidence>
<protein>
    <submittedName>
        <fullName evidence="4">Photosystem II stability/assembly factor-like uncharacterized protein</fullName>
    </submittedName>
</protein>
<feature type="signal peptide" evidence="2">
    <location>
        <begin position="1"/>
        <end position="17"/>
    </location>
</feature>
<dbReference type="PANTHER" id="PTHR43752:SF2">
    <property type="entry name" value="BNR_ASP-BOX REPEAT FAMILY PROTEIN"/>
    <property type="match status" value="1"/>
</dbReference>
<sequence>MRFFLALLLALQLQAAADTVVLNLEPTPEFPRNSEGSFITLKSGRLLYYYTQFFGGASDHSAARIVSIQSDDQGRTWDAPRIILENKGGANVMSVSLLRLQSGRIAFFYLLKNTWLDCRPHVRFSDDEGQTWSDPVLMLEAPGYFVMNNDRVIQHSSGRLIAPLASHRSRNSNPDSSKSFDGRAIGLWVISDDEGKTWKEAPQWQALPVPSTQSGLQEPGIVELADSSLLTFFRTDQGVQYECRSRDRGQTWTPVSPGPLRSPTSPASIERVPGSPDLLAVWNDHSGDHPMVEKKRTPLVIGLSSDGGLTWSRKKLIESDPEGWYCYTAIHWVPDAVLLAYCAGDSKIGGLNRLRIRRVELESLK</sequence>
<dbReference type="EMBL" id="JACHIF010000003">
    <property type="protein sequence ID" value="MBB5037821.1"/>
    <property type="molecule type" value="Genomic_DNA"/>
</dbReference>
<reference evidence="4 5" key="1">
    <citation type="submission" date="2020-08" db="EMBL/GenBank/DDBJ databases">
        <title>Genomic Encyclopedia of Type Strains, Phase IV (KMG-IV): sequencing the most valuable type-strain genomes for metagenomic binning, comparative biology and taxonomic classification.</title>
        <authorList>
            <person name="Goeker M."/>
        </authorList>
    </citation>
    <scope>NUCLEOTIDE SEQUENCE [LARGE SCALE GENOMIC DNA]</scope>
    <source>
        <strain evidence="4 5">DSM 12251</strain>
    </source>
</reference>
<dbReference type="RefSeq" id="WP_246431003.1">
    <property type="nucleotide sequence ID" value="NZ_JACHIF010000003.1"/>
</dbReference>
<evidence type="ECO:0000256" key="1">
    <source>
        <dbReference type="SAM" id="MobiDB-lite"/>
    </source>
</evidence>
<evidence type="ECO:0000313" key="4">
    <source>
        <dbReference type="EMBL" id="MBB5037821.1"/>
    </source>
</evidence>
<feature type="region of interest" description="Disordered" evidence="1">
    <location>
        <begin position="245"/>
        <end position="269"/>
    </location>
</feature>
<dbReference type="InterPro" id="IPR011040">
    <property type="entry name" value="Sialidase"/>
</dbReference>
<feature type="chain" id="PRO_5030795638" evidence="2">
    <location>
        <begin position="18"/>
        <end position="365"/>
    </location>
</feature>
<feature type="domain" description="Sialidase" evidence="3">
    <location>
        <begin position="51"/>
        <end position="333"/>
    </location>
</feature>
<dbReference type="AlphaFoldDB" id="A0A7W8DQD3"/>
<dbReference type="SUPFAM" id="SSF50939">
    <property type="entry name" value="Sialidases"/>
    <property type="match status" value="1"/>
</dbReference>
<proteinExistence type="predicted"/>
<dbReference type="CDD" id="cd15482">
    <property type="entry name" value="Sialidase_non-viral"/>
    <property type="match status" value="1"/>
</dbReference>
<dbReference type="PANTHER" id="PTHR43752">
    <property type="entry name" value="BNR/ASP-BOX REPEAT FAMILY PROTEIN"/>
    <property type="match status" value="1"/>
</dbReference>
<comment type="caution">
    <text evidence="4">The sequence shown here is derived from an EMBL/GenBank/DDBJ whole genome shotgun (WGS) entry which is preliminary data.</text>
</comment>
<dbReference type="Pfam" id="PF13088">
    <property type="entry name" value="BNR_2"/>
    <property type="match status" value="1"/>
</dbReference>
<dbReference type="InterPro" id="IPR036278">
    <property type="entry name" value="Sialidase_sf"/>
</dbReference>